<sequence length="439" mass="48801">NDIEWNITLQYEGTYIETQIHIPFGKVSISPASTLTSESVIIRPKIITKLLPEQQEEANIGFLMSAYESPLITCEILGQLSISDLVIEHFQDPNRYNLIQLNHGAVSEFTGIIFRPNAKHNSDAKYTIPYINILSGTHTFTNVQIEQTQFDNSPSVKTYFQTGMIDYFQDKPTQDATFIECTFTNIDRAQGVGAAIESHGFNLIITDCTFQLTAPSSSSATYKLNKRNNQQKIHSILNDAPPPPKTAADILLVETCGWNQAYVRIDENGQEQPHKQSIINGSTKFSGIQTGALSLYNTKITIDQSVIFAGNMAPLPETALSKPLEAHQPVEGNSTNTTKYNINSNNTNFITNEGEEQQEDEEDEWAGIEPLLRGYTSATENTLYRRNIICGHGSEITADSESFSEDGIQRQSLWILKTGEGSQVSYTGKDQPPNQCLLT</sequence>
<comment type="caution">
    <text evidence="1">The sequence shown here is derived from an EMBL/GenBank/DDBJ whole genome shotgun (WGS) entry which is preliminary data.</text>
</comment>
<organism evidence="1 2">
    <name type="scientific">Streblomastix strix</name>
    <dbReference type="NCBI Taxonomy" id="222440"/>
    <lineage>
        <taxon>Eukaryota</taxon>
        <taxon>Metamonada</taxon>
        <taxon>Preaxostyla</taxon>
        <taxon>Oxymonadida</taxon>
        <taxon>Streblomastigidae</taxon>
        <taxon>Streblomastix</taxon>
    </lineage>
</organism>
<evidence type="ECO:0000313" key="1">
    <source>
        <dbReference type="EMBL" id="KAA6358728.1"/>
    </source>
</evidence>
<dbReference type="Proteomes" id="UP000324800">
    <property type="component" value="Unassembled WGS sequence"/>
</dbReference>
<proteinExistence type="predicted"/>
<accession>A0A5J4TKC9</accession>
<name>A0A5J4TKC9_9EUKA</name>
<protein>
    <submittedName>
        <fullName evidence="1">Uncharacterized protein</fullName>
    </submittedName>
</protein>
<dbReference type="EMBL" id="SNRW01029447">
    <property type="protein sequence ID" value="KAA6358728.1"/>
    <property type="molecule type" value="Genomic_DNA"/>
</dbReference>
<gene>
    <name evidence="1" type="ORF">EZS28_045745</name>
</gene>
<feature type="non-terminal residue" evidence="1">
    <location>
        <position position="439"/>
    </location>
</feature>
<feature type="non-terminal residue" evidence="1">
    <location>
        <position position="1"/>
    </location>
</feature>
<dbReference type="AlphaFoldDB" id="A0A5J4TKC9"/>
<reference evidence="1 2" key="1">
    <citation type="submission" date="2019-03" db="EMBL/GenBank/DDBJ databases">
        <title>Single cell metagenomics reveals metabolic interactions within the superorganism composed of flagellate Streblomastix strix and complex community of Bacteroidetes bacteria on its surface.</title>
        <authorList>
            <person name="Treitli S.C."/>
            <person name="Kolisko M."/>
            <person name="Husnik F."/>
            <person name="Keeling P."/>
            <person name="Hampl V."/>
        </authorList>
    </citation>
    <scope>NUCLEOTIDE SEQUENCE [LARGE SCALE GENOMIC DNA]</scope>
    <source>
        <strain evidence="1">ST1C</strain>
    </source>
</reference>
<evidence type="ECO:0000313" key="2">
    <source>
        <dbReference type="Proteomes" id="UP000324800"/>
    </source>
</evidence>